<dbReference type="EMBL" id="BARS01006811">
    <property type="protein sequence ID" value="GAF74048.1"/>
    <property type="molecule type" value="Genomic_DNA"/>
</dbReference>
<organism evidence="1">
    <name type="scientific">marine sediment metagenome</name>
    <dbReference type="NCBI Taxonomy" id="412755"/>
    <lineage>
        <taxon>unclassified sequences</taxon>
        <taxon>metagenomes</taxon>
        <taxon>ecological metagenomes</taxon>
    </lineage>
</organism>
<comment type="caution">
    <text evidence="1">The sequence shown here is derived from an EMBL/GenBank/DDBJ whole genome shotgun (WGS) entry which is preliminary data.</text>
</comment>
<gene>
    <name evidence="1" type="ORF">S01H1_13208</name>
</gene>
<accession>X0RZ46</accession>
<dbReference type="AlphaFoldDB" id="X0RZ46"/>
<evidence type="ECO:0000313" key="1">
    <source>
        <dbReference type="EMBL" id="GAF74048.1"/>
    </source>
</evidence>
<proteinExistence type="predicted"/>
<name>X0RZ46_9ZZZZ</name>
<protein>
    <submittedName>
        <fullName evidence="1">Uncharacterized protein</fullName>
    </submittedName>
</protein>
<feature type="non-terminal residue" evidence="1">
    <location>
        <position position="134"/>
    </location>
</feature>
<sequence>MEKSPNATLFEYIKIYLDSLQSSKHDTINDELEIRFGTKYWNPITKITFNNVIAKIKSAGFTSFNPNGEYRLTIISQYEHGRSGTTRSSNTRVEINGMNSIQNYCRNDSINKEDRNINFVQKIHKHVEDKKGKI</sequence>
<reference evidence="1" key="1">
    <citation type="journal article" date="2014" name="Front. Microbiol.">
        <title>High frequency of phylogenetically diverse reductive dehalogenase-homologous genes in deep subseafloor sedimentary metagenomes.</title>
        <authorList>
            <person name="Kawai M."/>
            <person name="Futagami T."/>
            <person name="Toyoda A."/>
            <person name="Takaki Y."/>
            <person name="Nishi S."/>
            <person name="Hori S."/>
            <person name="Arai W."/>
            <person name="Tsubouchi T."/>
            <person name="Morono Y."/>
            <person name="Uchiyama I."/>
            <person name="Ito T."/>
            <person name="Fujiyama A."/>
            <person name="Inagaki F."/>
            <person name="Takami H."/>
        </authorList>
    </citation>
    <scope>NUCLEOTIDE SEQUENCE</scope>
    <source>
        <strain evidence="1">Expedition CK06-06</strain>
    </source>
</reference>